<dbReference type="Pfam" id="PF04107">
    <property type="entry name" value="GCS2"/>
    <property type="match status" value="1"/>
</dbReference>
<comment type="caution">
    <text evidence="6">The sequence shown here is derived from an EMBL/GenBank/DDBJ whole genome shotgun (WGS) entry which is preliminary data.</text>
</comment>
<evidence type="ECO:0000313" key="7">
    <source>
        <dbReference type="Proteomes" id="UP001501266"/>
    </source>
</evidence>
<evidence type="ECO:0000256" key="4">
    <source>
        <dbReference type="ARBA" id="ARBA00048819"/>
    </source>
</evidence>
<keyword evidence="7" id="KW-1185">Reference proteome</keyword>
<reference evidence="7" key="1">
    <citation type="journal article" date="2019" name="Int. J. Syst. Evol. Microbiol.">
        <title>The Global Catalogue of Microorganisms (GCM) 10K type strain sequencing project: providing services to taxonomists for standard genome sequencing and annotation.</title>
        <authorList>
            <consortium name="The Broad Institute Genomics Platform"/>
            <consortium name="The Broad Institute Genome Sequencing Center for Infectious Disease"/>
            <person name="Wu L."/>
            <person name="Ma J."/>
        </authorList>
    </citation>
    <scope>NUCLEOTIDE SEQUENCE [LARGE SCALE GENOMIC DNA]</scope>
    <source>
        <strain evidence="7">JCM 12398</strain>
    </source>
</reference>
<dbReference type="InterPro" id="IPR011793">
    <property type="entry name" value="YbdK"/>
</dbReference>
<dbReference type="NCBIfam" id="TIGR02050">
    <property type="entry name" value="gshA_cyan_rel"/>
    <property type="match status" value="1"/>
</dbReference>
<dbReference type="RefSeq" id="WP_343919883.1">
    <property type="nucleotide sequence ID" value="NZ_BAAAKK010000005.1"/>
</dbReference>
<dbReference type="InterPro" id="IPR014746">
    <property type="entry name" value="Gln_synth/guanido_kin_cat_dom"/>
</dbReference>
<name>A0ABP4JKM0_9MICO</name>
<keyword evidence="2 5" id="KW-0547">Nucleotide-binding</keyword>
<protein>
    <recommendedName>
        <fullName evidence="5">Putative glutamate--cysteine ligase 2</fullName>
        <ecNumber evidence="5">6.3.2.2</ecNumber>
    </recommendedName>
    <alternativeName>
        <fullName evidence="5">Gamma-glutamylcysteine synthetase 2</fullName>
        <shortName evidence="5">GCS 2</shortName>
        <shortName evidence="5">Gamma-GCS 2</shortName>
    </alternativeName>
</protein>
<dbReference type="HAMAP" id="MF_01609">
    <property type="entry name" value="Glu_cys_ligase_2"/>
    <property type="match status" value="1"/>
</dbReference>
<keyword evidence="3 5" id="KW-0067">ATP-binding</keyword>
<sequence>MTLEQPVRRAPRTFGIEEEVILLEPGSLVPVDVADEVIAELVELESGMHWITHEFLRAQIEFSSPVLADADAADRVVGEFRRAVAGAVARRGLIAASTGTAFGAGRSATAAGERYARFVQELGAIHPDHRIQGLHVHVAVASREEGVKVMRALRPWLAPLLALTANSPCFGAADTGFASWRTIVGRRFTTASVPPEFADAADYERRVRALIGLGATLDASSVFWMMRLAERYPTVELRVFDAQLSAEESVGVALLTRALVESAAAGDLPHADAAAHAEHLDAAVWHAARHGLDDVLVDPVTASIAPARHVIGRLLEAAGPALDAAGDRERVEALIERLRTEGNGAARQRAALAEGVPALERLLRSTFAAAPSTPATPLVE</sequence>
<organism evidence="6 7">
    <name type="scientific">Agrococcus citreus</name>
    <dbReference type="NCBI Taxonomy" id="84643"/>
    <lineage>
        <taxon>Bacteria</taxon>
        <taxon>Bacillati</taxon>
        <taxon>Actinomycetota</taxon>
        <taxon>Actinomycetes</taxon>
        <taxon>Micrococcales</taxon>
        <taxon>Microbacteriaceae</taxon>
        <taxon>Agrococcus</taxon>
    </lineage>
</organism>
<dbReference type="GO" id="GO:0016874">
    <property type="term" value="F:ligase activity"/>
    <property type="evidence" value="ECO:0007669"/>
    <property type="project" value="UniProtKB-KW"/>
</dbReference>
<gene>
    <name evidence="6" type="ORF">GCM10009640_19490</name>
</gene>
<evidence type="ECO:0000313" key="6">
    <source>
        <dbReference type="EMBL" id="GAA1424065.1"/>
    </source>
</evidence>
<evidence type="ECO:0000256" key="1">
    <source>
        <dbReference type="ARBA" id="ARBA00022598"/>
    </source>
</evidence>
<dbReference type="PANTHER" id="PTHR36510:SF1">
    <property type="entry name" value="GLUTAMATE--CYSTEINE LIGASE 2-RELATED"/>
    <property type="match status" value="1"/>
</dbReference>
<comment type="catalytic activity">
    <reaction evidence="4 5">
        <text>L-cysteine + L-glutamate + ATP = gamma-L-glutamyl-L-cysteine + ADP + phosphate + H(+)</text>
        <dbReference type="Rhea" id="RHEA:13285"/>
        <dbReference type="ChEBI" id="CHEBI:15378"/>
        <dbReference type="ChEBI" id="CHEBI:29985"/>
        <dbReference type="ChEBI" id="CHEBI:30616"/>
        <dbReference type="ChEBI" id="CHEBI:35235"/>
        <dbReference type="ChEBI" id="CHEBI:43474"/>
        <dbReference type="ChEBI" id="CHEBI:58173"/>
        <dbReference type="ChEBI" id="CHEBI:456216"/>
        <dbReference type="EC" id="6.3.2.2"/>
    </reaction>
</comment>
<dbReference type="SUPFAM" id="SSF55931">
    <property type="entry name" value="Glutamine synthetase/guanido kinase"/>
    <property type="match status" value="1"/>
</dbReference>
<dbReference type="EMBL" id="BAAAKK010000005">
    <property type="protein sequence ID" value="GAA1424065.1"/>
    <property type="molecule type" value="Genomic_DNA"/>
</dbReference>
<evidence type="ECO:0000256" key="5">
    <source>
        <dbReference type="HAMAP-Rule" id="MF_01609"/>
    </source>
</evidence>
<dbReference type="PANTHER" id="PTHR36510">
    <property type="entry name" value="GLUTAMATE--CYSTEINE LIGASE 2-RELATED"/>
    <property type="match status" value="1"/>
</dbReference>
<dbReference type="Proteomes" id="UP001501266">
    <property type="component" value="Unassembled WGS sequence"/>
</dbReference>
<comment type="function">
    <text evidence="5">ATP-dependent carboxylate-amine ligase which exhibits weak glutamate--cysteine ligase activity.</text>
</comment>
<dbReference type="InterPro" id="IPR006336">
    <property type="entry name" value="GCS2"/>
</dbReference>
<dbReference type="InterPro" id="IPR050141">
    <property type="entry name" value="GCL_type2/YbdK_subfam"/>
</dbReference>
<accession>A0ABP4JKM0</accession>
<comment type="similarity">
    <text evidence="5">Belongs to the glutamate--cysteine ligase type 2 family. YbdK subfamily.</text>
</comment>
<dbReference type="EC" id="6.3.2.2" evidence="5"/>
<evidence type="ECO:0000256" key="2">
    <source>
        <dbReference type="ARBA" id="ARBA00022741"/>
    </source>
</evidence>
<keyword evidence="1 5" id="KW-0436">Ligase</keyword>
<dbReference type="Gene3D" id="3.30.590.20">
    <property type="match status" value="1"/>
</dbReference>
<proteinExistence type="inferred from homology"/>
<evidence type="ECO:0000256" key="3">
    <source>
        <dbReference type="ARBA" id="ARBA00022840"/>
    </source>
</evidence>